<evidence type="ECO:0000313" key="2">
    <source>
        <dbReference type="EMBL" id="CAH2207897.1"/>
    </source>
</evidence>
<comment type="caution">
    <text evidence="2">The sequence shown here is derived from an EMBL/GenBank/DDBJ whole genome shotgun (WGS) entry which is preliminary data.</text>
</comment>
<organism evidence="2 3">
    <name type="scientific">Pararge aegeria aegeria</name>
    <dbReference type="NCBI Taxonomy" id="348720"/>
    <lineage>
        <taxon>Eukaryota</taxon>
        <taxon>Metazoa</taxon>
        <taxon>Ecdysozoa</taxon>
        <taxon>Arthropoda</taxon>
        <taxon>Hexapoda</taxon>
        <taxon>Insecta</taxon>
        <taxon>Pterygota</taxon>
        <taxon>Neoptera</taxon>
        <taxon>Endopterygota</taxon>
        <taxon>Lepidoptera</taxon>
        <taxon>Glossata</taxon>
        <taxon>Ditrysia</taxon>
        <taxon>Papilionoidea</taxon>
        <taxon>Nymphalidae</taxon>
        <taxon>Satyrinae</taxon>
        <taxon>Satyrini</taxon>
        <taxon>Parargina</taxon>
        <taxon>Pararge</taxon>
    </lineage>
</organism>
<dbReference type="EMBL" id="CAKXAJ010001568">
    <property type="protein sequence ID" value="CAH2207897.1"/>
    <property type="molecule type" value="Genomic_DNA"/>
</dbReference>
<evidence type="ECO:0000256" key="1">
    <source>
        <dbReference type="SAM" id="MobiDB-lite"/>
    </source>
</evidence>
<keyword evidence="3" id="KW-1185">Reference proteome</keyword>
<evidence type="ECO:0000313" key="3">
    <source>
        <dbReference type="Proteomes" id="UP000838756"/>
    </source>
</evidence>
<name>A0A8S4QDV3_9NEOP</name>
<reference evidence="2" key="1">
    <citation type="submission" date="2022-03" db="EMBL/GenBank/DDBJ databases">
        <authorList>
            <person name="Lindestad O."/>
        </authorList>
    </citation>
    <scope>NUCLEOTIDE SEQUENCE</scope>
</reference>
<proteinExistence type="predicted"/>
<gene>
    <name evidence="2" type="primary">jg6040</name>
    <name evidence="2" type="ORF">PAEG_LOCUS516</name>
</gene>
<feature type="region of interest" description="Disordered" evidence="1">
    <location>
        <begin position="43"/>
        <end position="79"/>
    </location>
</feature>
<dbReference type="Proteomes" id="UP000838756">
    <property type="component" value="Unassembled WGS sequence"/>
</dbReference>
<dbReference type="AlphaFoldDB" id="A0A8S4QDV3"/>
<protein>
    <submittedName>
        <fullName evidence="2">Jg6040 protein</fullName>
    </submittedName>
</protein>
<sequence length="79" mass="9047">MDFNKTESKKFTEIRKEMAREGAKGSLIERSLFERTDKDEISIARGSEAMSQSASNDIRNQSNPVQTKDWLVASRLEHD</sequence>
<accession>A0A8S4QDV3</accession>
<feature type="compositionally biased region" description="Polar residues" evidence="1">
    <location>
        <begin position="49"/>
        <end position="66"/>
    </location>
</feature>